<dbReference type="Gene3D" id="3.30.420.10">
    <property type="entry name" value="Ribonuclease H-like superfamily/Ribonuclease H"/>
    <property type="match status" value="1"/>
</dbReference>
<dbReference type="PANTHER" id="PTHR22891">
    <property type="entry name" value="EUKARYOTIC TRANSLATION INITIATION FACTOR 2C"/>
    <property type="match status" value="1"/>
</dbReference>
<dbReference type="InterPro" id="IPR036397">
    <property type="entry name" value="RNaseH_sf"/>
</dbReference>
<dbReference type="Pfam" id="PF02170">
    <property type="entry name" value="PAZ"/>
    <property type="match status" value="1"/>
</dbReference>
<evidence type="ECO:0000256" key="2">
    <source>
        <dbReference type="SAM" id="MobiDB-lite"/>
    </source>
</evidence>
<evidence type="ECO:0000256" key="1">
    <source>
        <dbReference type="RuleBase" id="RU361178"/>
    </source>
</evidence>
<dbReference type="PROSITE" id="PS50822">
    <property type="entry name" value="PIWI"/>
    <property type="match status" value="1"/>
</dbReference>
<dbReference type="InterPro" id="IPR003100">
    <property type="entry name" value="PAZ_dom"/>
</dbReference>
<dbReference type="InterPro" id="IPR032474">
    <property type="entry name" value="Argonaute_N"/>
</dbReference>
<comment type="caution">
    <text evidence="5">The sequence shown here is derived from an EMBL/GenBank/DDBJ whole genome shotgun (WGS) entry which is preliminary data.</text>
</comment>
<proteinExistence type="inferred from homology"/>
<dbReference type="PROSITE" id="PS50821">
    <property type="entry name" value="PAZ"/>
    <property type="match status" value="1"/>
</dbReference>
<feature type="region of interest" description="Disordered" evidence="2">
    <location>
        <begin position="1"/>
        <end position="84"/>
    </location>
</feature>
<reference evidence="5 6" key="1">
    <citation type="submission" date="2024-03" db="EMBL/GenBank/DDBJ databases">
        <title>The Acrasis kona genome and developmental transcriptomes reveal deep origins of eukaryotic multicellular pathways.</title>
        <authorList>
            <person name="Sheikh S."/>
            <person name="Fu C.-J."/>
            <person name="Brown M.W."/>
            <person name="Baldauf S.L."/>
        </authorList>
    </citation>
    <scope>NUCLEOTIDE SEQUENCE [LARGE SCALE GENOMIC DNA]</scope>
    <source>
        <strain evidence="5 6">ATCC MYA-3509</strain>
    </source>
</reference>
<name>A0AAW2YPZ7_9EUKA</name>
<evidence type="ECO:0000313" key="5">
    <source>
        <dbReference type="EMBL" id="KAL0478177.1"/>
    </source>
</evidence>
<dbReference type="Pfam" id="PF16486">
    <property type="entry name" value="ArgoN"/>
    <property type="match status" value="1"/>
</dbReference>
<evidence type="ECO:0000259" key="4">
    <source>
        <dbReference type="PROSITE" id="PS50822"/>
    </source>
</evidence>
<dbReference type="Gene3D" id="3.40.50.2300">
    <property type="match status" value="1"/>
</dbReference>
<dbReference type="SMART" id="SM00950">
    <property type="entry name" value="Piwi"/>
    <property type="match status" value="1"/>
</dbReference>
<feature type="domain" description="PAZ" evidence="3">
    <location>
        <begin position="296"/>
        <end position="401"/>
    </location>
</feature>
<evidence type="ECO:0000259" key="3">
    <source>
        <dbReference type="PROSITE" id="PS50821"/>
    </source>
</evidence>
<organism evidence="5 6">
    <name type="scientific">Acrasis kona</name>
    <dbReference type="NCBI Taxonomy" id="1008807"/>
    <lineage>
        <taxon>Eukaryota</taxon>
        <taxon>Discoba</taxon>
        <taxon>Heterolobosea</taxon>
        <taxon>Tetramitia</taxon>
        <taxon>Eutetramitia</taxon>
        <taxon>Acrasidae</taxon>
        <taxon>Acrasis</taxon>
    </lineage>
</organism>
<dbReference type="InterPro" id="IPR036085">
    <property type="entry name" value="PAZ_dom_sf"/>
</dbReference>
<comment type="similarity">
    <text evidence="1">Belongs to the argonaute family.</text>
</comment>
<evidence type="ECO:0000313" key="6">
    <source>
        <dbReference type="Proteomes" id="UP001431209"/>
    </source>
</evidence>
<dbReference type="SUPFAM" id="SSF53098">
    <property type="entry name" value="Ribonuclease H-like"/>
    <property type="match status" value="1"/>
</dbReference>
<dbReference type="GO" id="GO:0003723">
    <property type="term" value="F:RNA binding"/>
    <property type="evidence" value="ECO:0007669"/>
    <property type="project" value="InterPro"/>
</dbReference>
<dbReference type="AlphaFoldDB" id="A0AAW2YPZ7"/>
<gene>
    <name evidence="5" type="ORF">AKO1_008445</name>
</gene>
<dbReference type="Proteomes" id="UP001431209">
    <property type="component" value="Unassembled WGS sequence"/>
</dbReference>
<dbReference type="Gene3D" id="2.170.260.10">
    <property type="entry name" value="paz domain"/>
    <property type="match status" value="1"/>
</dbReference>
<dbReference type="InterPro" id="IPR012337">
    <property type="entry name" value="RNaseH-like_sf"/>
</dbReference>
<sequence length="875" mass="97789">MSDRGGRGGYGGGRGGRGGANTGASQSRGGYNTERQGGYGGGDRGGRGGYGGDRGGRGGYGGDRGGRGGYGGDRGGRGGFGGPQVEYPKPYANAKIEVIKAKDLKQPSVVEGDEFVFKGKPGQGGQKINVLTNYYPTKLPTGPIYQYAVIFDTKDVNKRLCNDVVAEMFKEKQPDNQYVYDGQELLFSRKKFEDFAKIVERGNHSYDVSIKFVKTLSSDKIDSAVLQAFNLVYRSALRHLKLTQINRNYFDMDLKFTVGGRDQVEVVPGQQQTIYRTQLGLLSNRDVAWKTLRIENCLQILKGLDHYSGKELQRRFEDEVLHRIMYLPHNKRTAFITAVKWDMSPKDKFAQGVSNKMISYVDYYKSTYKFEIKDLSQPMFESKRKSGKVDYFVPEMCNPTGLTESMRNNRNLMKDLKTATGLVPNDRFKSIVHTLNKQVGNKEFTEKLGAWEYGIDQRAVEVEARKLPAETIVHGNKQTSKVNENAEWSLVKRSLYRSVKLDKWVLVYPPKSRLADDDPQHEVNKFLDTLKRVAKQMEIQVVDPEFAPTDSPNTRDYEKTLRESLTGGVKFAVVILADNNSDRYHAVKRVCQEKGVLSQCAYWSTIESDNMSKTQKIAVQIVTKLGGAPWTLNYNMNTTMIVGLDVYHSGEIVNRKKSSIVGLCASMGGDQSQYYSKVMIQAPGKEIVEALEPGIEAALTAYKGVRGSFPEHLLFFRDGVGEGQVPEVYQTEIQAVRKAIRRVSQSTKMSHLVVLKRINTRLAVYGNNGELVNCGPGTVVDTGITNPNALEFFMIAHHANQGTATPTKYQCLDNESGFTTDQLQAITFKLCHSYYNWYGGIRVPAPCQYAHKLAFLVGQSGLKEETKLNGFLHYL</sequence>
<dbReference type="SUPFAM" id="SSF101690">
    <property type="entry name" value="PAZ domain"/>
    <property type="match status" value="1"/>
</dbReference>
<dbReference type="EMBL" id="JAOPGA020000323">
    <property type="protein sequence ID" value="KAL0478177.1"/>
    <property type="molecule type" value="Genomic_DNA"/>
</dbReference>
<dbReference type="Pfam" id="PF02171">
    <property type="entry name" value="Piwi"/>
    <property type="match status" value="1"/>
</dbReference>
<accession>A0AAW2YPZ7</accession>
<feature type="compositionally biased region" description="Gly residues" evidence="2">
    <location>
        <begin position="7"/>
        <end position="21"/>
    </location>
</feature>
<feature type="compositionally biased region" description="Polar residues" evidence="2">
    <location>
        <begin position="22"/>
        <end position="35"/>
    </location>
</feature>
<dbReference type="CDD" id="cd04658">
    <property type="entry name" value="Piwi_piwi-like_Euk"/>
    <property type="match status" value="1"/>
</dbReference>
<dbReference type="SMART" id="SM00949">
    <property type="entry name" value="PAZ"/>
    <property type="match status" value="1"/>
</dbReference>
<dbReference type="InterPro" id="IPR003165">
    <property type="entry name" value="Piwi"/>
</dbReference>
<protein>
    <submittedName>
        <fullName evidence="5">RNAi component PIWI/Argonaut</fullName>
    </submittedName>
</protein>
<feature type="compositionally biased region" description="Gly residues" evidence="2">
    <location>
        <begin position="37"/>
        <end position="82"/>
    </location>
</feature>
<keyword evidence="6" id="KW-1185">Reference proteome</keyword>
<feature type="domain" description="Piwi" evidence="4">
    <location>
        <begin position="570"/>
        <end position="862"/>
    </location>
</feature>